<dbReference type="RefSeq" id="WP_089609290.1">
    <property type="nucleotide sequence ID" value="NZ_CP022121.1"/>
</dbReference>
<sequence>MSNNNKGNIFRYMQVAVTFGITTALRIYLLGVLIGGWLDKKFDSSPWFMLLGVLLAIFLSFKFLLDQTAGMEKNKSNTKEK</sequence>
<evidence type="ECO:0000313" key="3">
    <source>
        <dbReference type="Proteomes" id="UP001524944"/>
    </source>
</evidence>
<keyword evidence="1" id="KW-0812">Transmembrane</keyword>
<keyword evidence="1" id="KW-1133">Transmembrane helix</keyword>
<keyword evidence="1" id="KW-0472">Membrane</keyword>
<evidence type="ECO:0000313" key="2">
    <source>
        <dbReference type="EMBL" id="MCR6545431.1"/>
    </source>
</evidence>
<reference evidence="2 3" key="1">
    <citation type="submission" date="2022-08" db="EMBL/GenBank/DDBJ databases">
        <title>Proteogenomics of the novel Dehalobacterium formicoaceticum strain EZ94 highlights a key role of methyltransferases during anaerobic dichloromethane degradation.</title>
        <authorList>
            <person name="Wasmund K."/>
        </authorList>
    </citation>
    <scope>NUCLEOTIDE SEQUENCE [LARGE SCALE GENOMIC DNA]</scope>
    <source>
        <strain evidence="2 3">EZ94</strain>
    </source>
</reference>
<comment type="caution">
    <text evidence="2">The sequence shown here is derived from an EMBL/GenBank/DDBJ whole genome shotgun (WGS) entry which is preliminary data.</text>
</comment>
<keyword evidence="3" id="KW-1185">Reference proteome</keyword>
<organism evidence="2 3">
    <name type="scientific">Dehalobacterium formicoaceticum</name>
    <dbReference type="NCBI Taxonomy" id="51515"/>
    <lineage>
        <taxon>Bacteria</taxon>
        <taxon>Bacillati</taxon>
        <taxon>Bacillota</taxon>
        <taxon>Clostridia</taxon>
        <taxon>Eubacteriales</taxon>
        <taxon>Peptococcaceae</taxon>
        <taxon>Dehalobacterium</taxon>
    </lineage>
</organism>
<name>A0ABT1Y4K4_9FIRM</name>
<gene>
    <name evidence="2" type="ORF">NVS47_07860</name>
</gene>
<feature type="transmembrane region" description="Helical" evidence="1">
    <location>
        <begin position="12"/>
        <end position="35"/>
    </location>
</feature>
<accession>A0ABT1Y4K4</accession>
<protein>
    <submittedName>
        <fullName evidence="2">AtpZ/AtpI family protein</fullName>
    </submittedName>
</protein>
<dbReference type="Pfam" id="PF09527">
    <property type="entry name" value="ATPase_gene1"/>
    <property type="match status" value="1"/>
</dbReference>
<dbReference type="InterPro" id="IPR032820">
    <property type="entry name" value="ATPase_put"/>
</dbReference>
<proteinExistence type="predicted"/>
<evidence type="ECO:0000256" key="1">
    <source>
        <dbReference type="SAM" id="Phobius"/>
    </source>
</evidence>
<dbReference type="EMBL" id="JANPWE010000003">
    <property type="protein sequence ID" value="MCR6545431.1"/>
    <property type="molecule type" value="Genomic_DNA"/>
</dbReference>
<dbReference type="Proteomes" id="UP001524944">
    <property type="component" value="Unassembled WGS sequence"/>
</dbReference>
<feature type="transmembrane region" description="Helical" evidence="1">
    <location>
        <begin position="47"/>
        <end position="65"/>
    </location>
</feature>